<dbReference type="PANTHER" id="PTHR35562:SF2">
    <property type="entry name" value="DNA ENDONUCLEASE SMRA-RELATED"/>
    <property type="match status" value="1"/>
</dbReference>
<dbReference type="PANTHER" id="PTHR35562">
    <property type="entry name" value="DNA ENDONUCLEASE SMRA-RELATED"/>
    <property type="match status" value="1"/>
</dbReference>
<sequence>MVKKLSGEDKSLWDQIRSEIDPLNKVKSHAKNEISEGNGNDENIRTNISHSSNIKNLERKFNAKKIDREDNNPLLNEIKKVDEEEISFSGIHRKLEQRMKRGNITIDDTLDLHGMTQEEARGKLTLFLGNSKKQRYKIVLVITGKGLTSKKNNEAHFSQEKGVLNKSLPIWLKQEPFKNIVNGFRYANQRHGGRGAYYILLKSKL</sequence>
<reference evidence="3 4" key="1">
    <citation type="journal article" date="2018" name="Microbiome">
        <title>Fine metagenomic profile of the Mediterranean stratified and mixed water columns revealed by assembly and recruitment.</title>
        <authorList>
            <person name="Haro-Moreno J.M."/>
            <person name="Lopez-Perez M."/>
            <person name="De La Torre J.R."/>
            <person name="Picazo A."/>
            <person name="Camacho A."/>
            <person name="Rodriguez-Valera F."/>
        </authorList>
    </citation>
    <scope>NUCLEOTIDE SEQUENCE [LARGE SCALE GENOMIC DNA]</scope>
    <source>
        <strain evidence="3">MED-G57</strain>
    </source>
</reference>
<dbReference type="PROSITE" id="PS50828">
    <property type="entry name" value="SMR"/>
    <property type="match status" value="1"/>
</dbReference>
<feature type="domain" description="Smr" evidence="2">
    <location>
        <begin position="110"/>
        <end position="202"/>
    </location>
</feature>
<name>A0A368DMZ1_9PROT</name>
<dbReference type="InterPro" id="IPR036063">
    <property type="entry name" value="Smr_dom_sf"/>
</dbReference>
<evidence type="ECO:0000256" key="1">
    <source>
        <dbReference type="SAM" id="MobiDB-lite"/>
    </source>
</evidence>
<dbReference type="AlphaFoldDB" id="A0A368DMZ1"/>
<dbReference type="SMART" id="SM00463">
    <property type="entry name" value="SMR"/>
    <property type="match status" value="1"/>
</dbReference>
<comment type="caution">
    <text evidence="3">The sequence shown here is derived from an EMBL/GenBank/DDBJ whole genome shotgun (WGS) entry which is preliminary data.</text>
</comment>
<accession>A0A368DMZ1</accession>
<dbReference type="Pfam" id="PF01713">
    <property type="entry name" value="Smr"/>
    <property type="match status" value="1"/>
</dbReference>
<evidence type="ECO:0000313" key="3">
    <source>
        <dbReference type="EMBL" id="RCL72581.1"/>
    </source>
</evidence>
<dbReference type="EMBL" id="QOQD01000012">
    <property type="protein sequence ID" value="RCL72581.1"/>
    <property type="molecule type" value="Genomic_DNA"/>
</dbReference>
<feature type="region of interest" description="Disordered" evidence="1">
    <location>
        <begin position="28"/>
        <end position="47"/>
    </location>
</feature>
<evidence type="ECO:0000259" key="2">
    <source>
        <dbReference type="PROSITE" id="PS50828"/>
    </source>
</evidence>
<dbReference type="SUPFAM" id="SSF160443">
    <property type="entry name" value="SMR domain-like"/>
    <property type="match status" value="1"/>
</dbReference>
<dbReference type="Gene3D" id="3.30.1370.110">
    <property type="match status" value="1"/>
</dbReference>
<dbReference type="InterPro" id="IPR002625">
    <property type="entry name" value="Smr_dom"/>
</dbReference>
<organism evidence="3 4">
    <name type="scientific">PS1 clade bacterium</name>
    <dbReference type="NCBI Taxonomy" id="2175152"/>
    <lineage>
        <taxon>Bacteria</taxon>
        <taxon>Pseudomonadati</taxon>
        <taxon>Pseudomonadota</taxon>
        <taxon>Alphaproteobacteria</taxon>
        <taxon>PS1 clade</taxon>
    </lineage>
</organism>
<dbReference type="Proteomes" id="UP000253570">
    <property type="component" value="Unassembled WGS sequence"/>
</dbReference>
<feature type="compositionally biased region" description="Polar residues" evidence="1">
    <location>
        <begin position="35"/>
        <end position="47"/>
    </location>
</feature>
<gene>
    <name evidence="3" type="ORF">DBW71_05035</name>
</gene>
<proteinExistence type="predicted"/>
<protein>
    <recommendedName>
        <fullName evidence="2">Smr domain-containing protein</fullName>
    </recommendedName>
</protein>
<evidence type="ECO:0000313" key="4">
    <source>
        <dbReference type="Proteomes" id="UP000253570"/>
    </source>
</evidence>